<evidence type="ECO:0000256" key="3">
    <source>
        <dbReference type="ARBA" id="ARBA00023163"/>
    </source>
</evidence>
<protein>
    <submittedName>
        <fullName evidence="5">Helix-turn-helix domain-containing protein</fullName>
    </submittedName>
</protein>
<evidence type="ECO:0000313" key="5">
    <source>
        <dbReference type="EMBL" id="MFA0567850.1"/>
    </source>
</evidence>
<evidence type="ECO:0000256" key="1">
    <source>
        <dbReference type="ARBA" id="ARBA00023015"/>
    </source>
</evidence>
<name>A0ABV4N8W9_9VIBR</name>
<dbReference type="PROSITE" id="PS00041">
    <property type="entry name" value="HTH_ARAC_FAMILY_1"/>
    <property type="match status" value="1"/>
</dbReference>
<evidence type="ECO:0000259" key="4">
    <source>
        <dbReference type="PROSITE" id="PS01124"/>
    </source>
</evidence>
<dbReference type="InterPro" id="IPR009057">
    <property type="entry name" value="Homeodomain-like_sf"/>
</dbReference>
<evidence type="ECO:0000313" key="6">
    <source>
        <dbReference type="Proteomes" id="UP001570417"/>
    </source>
</evidence>
<accession>A0ABV4N8W9</accession>
<dbReference type="InterPro" id="IPR018060">
    <property type="entry name" value="HTH_AraC"/>
</dbReference>
<keyword evidence="1" id="KW-0805">Transcription regulation</keyword>
<evidence type="ECO:0000256" key="2">
    <source>
        <dbReference type="ARBA" id="ARBA00023125"/>
    </source>
</evidence>
<dbReference type="PANTHER" id="PTHR47893:SF1">
    <property type="entry name" value="REGULATORY PROTEIN PCHR"/>
    <property type="match status" value="1"/>
</dbReference>
<gene>
    <name evidence="5" type="ORF">AB4566_06150</name>
</gene>
<proteinExistence type="predicted"/>
<dbReference type="EMBL" id="JBFRUW010000016">
    <property type="protein sequence ID" value="MFA0567850.1"/>
    <property type="molecule type" value="Genomic_DNA"/>
</dbReference>
<dbReference type="SMART" id="SM00342">
    <property type="entry name" value="HTH_ARAC"/>
    <property type="match status" value="1"/>
</dbReference>
<dbReference type="Gene3D" id="1.10.10.60">
    <property type="entry name" value="Homeodomain-like"/>
    <property type="match status" value="1"/>
</dbReference>
<feature type="domain" description="HTH araC/xylS-type" evidence="4">
    <location>
        <begin position="233"/>
        <end position="331"/>
    </location>
</feature>
<dbReference type="InterPro" id="IPR053142">
    <property type="entry name" value="PchR_regulatory_protein"/>
</dbReference>
<dbReference type="SUPFAM" id="SSF46689">
    <property type="entry name" value="Homeodomain-like"/>
    <property type="match status" value="2"/>
</dbReference>
<keyword evidence="3" id="KW-0804">Transcription</keyword>
<sequence>MINKLPSSFNKSALIRWVEHKDRHTLMSDSPMSKEELLEGELINYKVNNSFSLHGGTSDELTDFQVISTAKKALIFVILLEGKLDFSYDDIRFVFDAVDKPVGVVVNLSKPATFRRVIQKGNHVTKLNIVLPVEWVEERTQTDSNVGVFISQHLAHFKLKLTEPVLKLTSEIILNSDPKEITGKINLESMTQKLISEIFSQISDCDDLKYSESEESNSVDSRSSSNKNGHALDSLVTYIEANLERELPAKELAKYAAMSESNLQRKFKAALGCSVRSYIRRRRLDIARQHLERGVASVTEAAYNAGYRHPSNFTIAFKKTFGYPPVASMNREV</sequence>
<keyword evidence="2" id="KW-0238">DNA-binding</keyword>
<dbReference type="PROSITE" id="PS01124">
    <property type="entry name" value="HTH_ARAC_FAMILY_2"/>
    <property type="match status" value="1"/>
</dbReference>
<dbReference type="PANTHER" id="PTHR47893">
    <property type="entry name" value="REGULATORY PROTEIN PCHR"/>
    <property type="match status" value="1"/>
</dbReference>
<dbReference type="InterPro" id="IPR018062">
    <property type="entry name" value="HTH_AraC-typ_CS"/>
</dbReference>
<dbReference type="Pfam" id="PF12833">
    <property type="entry name" value="HTH_18"/>
    <property type="match status" value="1"/>
</dbReference>
<organism evidence="5 6">
    <name type="scientific">Vibrio gallaecicus</name>
    <dbReference type="NCBI Taxonomy" id="552386"/>
    <lineage>
        <taxon>Bacteria</taxon>
        <taxon>Pseudomonadati</taxon>
        <taxon>Pseudomonadota</taxon>
        <taxon>Gammaproteobacteria</taxon>
        <taxon>Vibrionales</taxon>
        <taxon>Vibrionaceae</taxon>
        <taxon>Vibrio</taxon>
    </lineage>
</organism>
<keyword evidence="6" id="KW-1185">Reference proteome</keyword>
<comment type="caution">
    <text evidence="5">The sequence shown here is derived from an EMBL/GenBank/DDBJ whole genome shotgun (WGS) entry which is preliminary data.</text>
</comment>
<reference evidence="5 6" key="1">
    <citation type="journal article" date="2024" name="ISME J.">
        <title>Tailless and filamentous prophages are predominant in marine Vibrio.</title>
        <authorList>
            <person name="Steensen K."/>
            <person name="Seneca J."/>
            <person name="Bartlau N."/>
            <person name="Yu X.A."/>
            <person name="Hussain F.A."/>
            <person name="Polz M.F."/>
        </authorList>
    </citation>
    <scope>NUCLEOTIDE SEQUENCE [LARGE SCALE GENOMIC DNA]</scope>
    <source>
        <strain evidence="5 6">10N.222.51.A1</strain>
    </source>
</reference>
<dbReference type="Proteomes" id="UP001570417">
    <property type="component" value="Unassembled WGS sequence"/>
</dbReference>
<dbReference type="RefSeq" id="WP_372265375.1">
    <property type="nucleotide sequence ID" value="NZ_JBFRUW010000016.1"/>
</dbReference>